<dbReference type="Proteomes" id="UP001215712">
    <property type="component" value="Unassembled WGS sequence"/>
</dbReference>
<protein>
    <recommendedName>
        <fullName evidence="2">NWD NACHT-NTPase N-terminal domain-containing protein</fullName>
    </recommendedName>
</protein>
<dbReference type="EMBL" id="JAQJAN010000006">
    <property type="protein sequence ID" value="KAJ5727683.1"/>
    <property type="molecule type" value="Genomic_DNA"/>
</dbReference>
<evidence type="ECO:0000256" key="1">
    <source>
        <dbReference type="SAM" id="MobiDB-lite"/>
    </source>
</evidence>
<feature type="compositionally biased region" description="Low complexity" evidence="1">
    <location>
        <begin position="36"/>
        <end position="51"/>
    </location>
</feature>
<feature type="region of interest" description="Disordered" evidence="1">
    <location>
        <begin position="21"/>
        <end position="51"/>
    </location>
</feature>
<dbReference type="InterPro" id="IPR031359">
    <property type="entry name" value="NACHT_N"/>
</dbReference>
<comment type="caution">
    <text evidence="3">The sequence shown here is derived from an EMBL/GenBank/DDBJ whole genome shotgun (WGS) entry which is preliminary data.</text>
</comment>
<gene>
    <name evidence="3" type="ORF">N7493_005503</name>
</gene>
<evidence type="ECO:0000313" key="4">
    <source>
        <dbReference type="Proteomes" id="UP001215712"/>
    </source>
</evidence>
<organism evidence="3 4">
    <name type="scientific">Penicillium malachiteum</name>
    <dbReference type="NCBI Taxonomy" id="1324776"/>
    <lineage>
        <taxon>Eukaryota</taxon>
        <taxon>Fungi</taxon>
        <taxon>Dikarya</taxon>
        <taxon>Ascomycota</taxon>
        <taxon>Pezizomycotina</taxon>
        <taxon>Eurotiomycetes</taxon>
        <taxon>Eurotiomycetidae</taxon>
        <taxon>Eurotiales</taxon>
        <taxon>Aspergillaceae</taxon>
        <taxon>Penicillium</taxon>
    </lineage>
</organism>
<dbReference type="Pfam" id="PF17100">
    <property type="entry name" value="NACHT_N"/>
    <property type="match status" value="1"/>
</dbReference>
<accession>A0AAD6HMS2</accession>
<evidence type="ECO:0000259" key="2">
    <source>
        <dbReference type="Pfam" id="PF17100"/>
    </source>
</evidence>
<feature type="domain" description="NWD NACHT-NTPase N-terminal" evidence="2">
    <location>
        <begin position="58"/>
        <end position="169"/>
    </location>
</feature>
<reference evidence="3" key="2">
    <citation type="submission" date="2023-01" db="EMBL/GenBank/DDBJ databases">
        <authorList>
            <person name="Petersen C."/>
        </authorList>
    </citation>
    <scope>NUCLEOTIDE SEQUENCE</scope>
    <source>
        <strain evidence="3">IBT 17514</strain>
    </source>
</reference>
<evidence type="ECO:0000313" key="3">
    <source>
        <dbReference type="EMBL" id="KAJ5727683.1"/>
    </source>
</evidence>
<reference evidence="3" key="1">
    <citation type="journal article" date="2023" name="IMA Fungus">
        <title>Comparative genomic study of the Penicillium genus elucidates a diverse pangenome and 15 lateral gene transfer events.</title>
        <authorList>
            <person name="Petersen C."/>
            <person name="Sorensen T."/>
            <person name="Nielsen M.R."/>
            <person name="Sondergaard T.E."/>
            <person name="Sorensen J.L."/>
            <person name="Fitzpatrick D.A."/>
            <person name="Frisvad J.C."/>
            <person name="Nielsen K.L."/>
        </authorList>
    </citation>
    <scope>NUCLEOTIDE SEQUENCE</scope>
    <source>
        <strain evidence="3">IBT 17514</strain>
    </source>
</reference>
<name>A0AAD6HMS2_9EURO</name>
<proteinExistence type="predicted"/>
<sequence>MTRDKKEKSSSAKKIAKLLWKGGTDKNAIHKPAPSQAAIGAPNQPQQPQNSNIKVVGLWDEAYHLIEKEEAELLTSYENYLLSTNEGQSPALLAQERGTQLRELATRKLKAVQEGELKIIVRGREIAIKEGIARVVRAIIVVKDSIGSAINADPHASIAWAGVVIILPVNSTTP</sequence>
<dbReference type="AlphaFoldDB" id="A0AAD6HMS2"/>
<keyword evidence="4" id="KW-1185">Reference proteome</keyword>